<dbReference type="SUPFAM" id="SSF161111">
    <property type="entry name" value="Cation efflux protein transmembrane domain-like"/>
    <property type="match status" value="1"/>
</dbReference>
<evidence type="ECO:0000313" key="10">
    <source>
        <dbReference type="EMBL" id="GAB1225743.1"/>
    </source>
</evidence>
<dbReference type="InterPro" id="IPR045316">
    <property type="entry name" value="Msc2-like"/>
</dbReference>
<evidence type="ECO:0000259" key="9">
    <source>
        <dbReference type="Pfam" id="PF01545"/>
    </source>
</evidence>
<evidence type="ECO:0000256" key="5">
    <source>
        <dbReference type="ARBA" id="ARBA00022989"/>
    </source>
</evidence>
<feature type="transmembrane region" description="Helical" evidence="8">
    <location>
        <begin position="93"/>
        <end position="113"/>
    </location>
</feature>
<dbReference type="Pfam" id="PF01545">
    <property type="entry name" value="Cation_efflux"/>
    <property type="match status" value="1"/>
</dbReference>
<dbReference type="PANTHER" id="PTHR45755:SF4">
    <property type="entry name" value="ZINC TRANSPORTER 7"/>
    <property type="match status" value="1"/>
</dbReference>
<evidence type="ECO:0000256" key="3">
    <source>
        <dbReference type="ARBA" id="ARBA00022448"/>
    </source>
</evidence>
<keyword evidence="4 8" id="KW-0812">Transmembrane</keyword>
<evidence type="ECO:0000256" key="4">
    <source>
        <dbReference type="ARBA" id="ARBA00022692"/>
    </source>
</evidence>
<reference evidence="10 11" key="1">
    <citation type="journal article" date="2019" name="PLoS Negl. Trop. Dis.">
        <title>Whole genome sequencing of Entamoeba nuttalli reveals mammalian host-related molecular signatures and a novel octapeptide-repeat surface protein.</title>
        <authorList>
            <person name="Tanaka M."/>
            <person name="Makiuchi T."/>
            <person name="Komiyama T."/>
            <person name="Shiina T."/>
            <person name="Osaki K."/>
            <person name="Tachibana H."/>
        </authorList>
    </citation>
    <scope>NUCLEOTIDE SEQUENCE [LARGE SCALE GENOMIC DNA]</scope>
    <source>
        <strain evidence="10 11">P19-061405</strain>
    </source>
</reference>
<organism evidence="10 11">
    <name type="scientific">Entamoeba nuttalli</name>
    <dbReference type="NCBI Taxonomy" id="412467"/>
    <lineage>
        <taxon>Eukaryota</taxon>
        <taxon>Amoebozoa</taxon>
        <taxon>Evosea</taxon>
        <taxon>Archamoebae</taxon>
        <taxon>Mastigamoebida</taxon>
        <taxon>Entamoebidae</taxon>
        <taxon>Entamoeba</taxon>
    </lineage>
</organism>
<evidence type="ECO:0000256" key="8">
    <source>
        <dbReference type="SAM" id="Phobius"/>
    </source>
</evidence>
<gene>
    <name evidence="10" type="ORF">ENUP19_0260G0016</name>
</gene>
<dbReference type="PANTHER" id="PTHR45755">
    <property type="match status" value="1"/>
</dbReference>
<dbReference type="NCBIfam" id="TIGR01297">
    <property type="entry name" value="CDF"/>
    <property type="match status" value="1"/>
</dbReference>
<feature type="domain" description="Cation efflux protein transmembrane" evidence="9">
    <location>
        <begin position="253"/>
        <end position="465"/>
    </location>
</feature>
<name>A0ABQ0DSB3_9EUKA</name>
<feature type="transmembrane region" description="Helical" evidence="8">
    <location>
        <begin position="189"/>
        <end position="209"/>
    </location>
</feature>
<feature type="transmembrane region" description="Helical" evidence="8">
    <location>
        <begin position="151"/>
        <end position="169"/>
    </location>
</feature>
<dbReference type="EMBL" id="BAAFRS010000260">
    <property type="protein sequence ID" value="GAB1225743.1"/>
    <property type="molecule type" value="Genomic_DNA"/>
</dbReference>
<dbReference type="Gene3D" id="1.20.1510.10">
    <property type="entry name" value="Cation efflux protein transmembrane domain"/>
    <property type="match status" value="1"/>
</dbReference>
<dbReference type="InterPro" id="IPR002524">
    <property type="entry name" value="Cation_efflux"/>
</dbReference>
<keyword evidence="6" id="KW-0406">Ion transport</keyword>
<dbReference type="InterPro" id="IPR027469">
    <property type="entry name" value="Cation_efflux_TMD_sf"/>
</dbReference>
<evidence type="ECO:0000256" key="1">
    <source>
        <dbReference type="ARBA" id="ARBA00004141"/>
    </source>
</evidence>
<evidence type="ECO:0000256" key="2">
    <source>
        <dbReference type="ARBA" id="ARBA00008873"/>
    </source>
</evidence>
<evidence type="ECO:0000313" key="11">
    <source>
        <dbReference type="Proteomes" id="UP001628156"/>
    </source>
</evidence>
<keyword evidence="3" id="KW-0813">Transport</keyword>
<sequence length="543" mass="61171">MIPSPIPLFQFMICLCCLNNEIFISPTILFISISLQTFLSQFNINNYKLLFTNYNRIIYLQLIHFFLSTLSLIVHPSTSLATLLPITSPTVLILHIILHIFSLNWWSIIPLICIPFQYILRKKQAIPLSQSLALLPLCVIVYFLPVKVFNGYIPTILSIIISFLVHIPLSHDPQYRHVSIVITCIISNFLRGTSLLPILVIIPLWYISLPTNNDMQLFSIGGSSGMMRINIPLKVLFTRGLQQTLGHPKSRKLFYYFLINLAFMFVEVAYGWWSGSLGLISDGFHMLFDCVALAMGLVATVIARWAPDRLFTYGYGRSETLSGFVNALFLVYIAFFVLLESIHRLIHPSDIKVDALLMVSFLGLLVNIIGVFAFRDTDEDIEISNCNCPIHLNQPKKKKAKDNNMEGIFLHVLSDTLGSVGVIISSYLVEYFGWVISDPICSLCLSAMIFCSVLPLLKNSASMLLQSVPKGYDDDLIKSKLIQIAGVKDVIKLNLWEFSESCLVVTTVISIFPEVDSNTIRSAVITALKHEDFNDITVELVVQ</sequence>
<protein>
    <recommendedName>
        <fullName evidence="9">Cation efflux protein transmembrane domain-containing protein</fullName>
    </recommendedName>
</protein>
<feature type="transmembrane region" description="Helical" evidence="8">
    <location>
        <begin position="54"/>
        <end position="73"/>
    </location>
</feature>
<keyword evidence="11" id="KW-1185">Reference proteome</keyword>
<evidence type="ECO:0000256" key="7">
    <source>
        <dbReference type="ARBA" id="ARBA00023136"/>
    </source>
</evidence>
<dbReference type="InterPro" id="IPR058533">
    <property type="entry name" value="Cation_efflux_TM"/>
</dbReference>
<feature type="transmembrane region" description="Helical" evidence="8">
    <location>
        <begin position="408"/>
        <end position="428"/>
    </location>
</feature>
<dbReference type="Proteomes" id="UP001628156">
    <property type="component" value="Unassembled WGS sequence"/>
</dbReference>
<keyword evidence="5 8" id="KW-1133">Transmembrane helix</keyword>
<comment type="similarity">
    <text evidence="2">Belongs to the cation diffusion facilitator (CDF) transporter (TC 2.A.4) family. SLC30A subfamily.</text>
</comment>
<comment type="caution">
    <text evidence="10">The sequence shown here is derived from an EMBL/GenBank/DDBJ whole genome shotgun (WGS) entry which is preliminary data.</text>
</comment>
<keyword evidence="7 8" id="KW-0472">Membrane</keyword>
<accession>A0ABQ0DSB3</accession>
<feature type="transmembrane region" description="Helical" evidence="8">
    <location>
        <begin position="324"/>
        <end position="343"/>
    </location>
</feature>
<comment type="subcellular location">
    <subcellularLocation>
        <location evidence="1">Membrane</location>
        <topology evidence="1">Multi-pass membrane protein</topology>
    </subcellularLocation>
</comment>
<feature type="transmembrane region" description="Helical" evidence="8">
    <location>
        <begin position="355"/>
        <end position="374"/>
    </location>
</feature>
<feature type="transmembrane region" description="Helical" evidence="8">
    <location>
        <begin position="6"/>
        <end position="33"/>
    </location>
</feature>
<feature type="transmembrane region" description="Helical" evidence="8">
    <location>
        <begin position="285"/>
        <end position="303"/>
    </location>
</feature>
<evidence type="ECO:0000256" key="6">
    <source>
        <dbReference type="ARBA" id="ARBA00023065"/>
    </source>
</evidence>
<feature type="transmembrane region" description="Helical" evidence="8">
    <location>
        <begin position="434"/>
        <end position="457"/>
    </location>
</feature>
<feature type="transmembrane region" description="Helical" evidence="8">
    <location>
        <begin position="253"/>
        <end position="273"/>
    </location>
</feature>
<proteinExistence type="inferred from homology"/>